<dbReference type="Pfam" id="PF10094">
    <property type="entry name" value="DUF2332"/>
    <property type="match status" value="1"/>
</dbReference>
<protein>
    <recommendedName>
        <fullName evidence="2">DUF2332 domain-containing protein</fullName>
    </recommendedName>
</protein>
<sequence>MEVVGGADTSEVYRSFGIDQVRGISDTYERLSISIATDNDLLNALEQLPPIKRQPNLLFGAVRFLDGPIEEFDSFKSWTLRNWEEVSAVMRVRLTQTNEAARCATLLPLLAMFPGPLALLEVGASAGLCLYPDRYQYQYGTHRVGDSNSPLLLTCTTSGAVPIPNSVPEVVWRGGIDLNPLDLTNVSDFRWLESLVWPEHKERLANLRAAAGIVQSDPPHIVKGDLNDDLQALVNTVPSDATLVIFHSAVLAYLTDSKRQSFVQQVGRLRGHWISNEGSKVFPDISREVPELPPGSPARFLMALDGRPMAWTAPHGQSIEWLSNL</sequence>
<evidence type="ECO:0000313" key="1">
    <source>
        <dbReference type="EMBL" id="OIQ76153.1"/>
    </source>
</evidence>
<organism evidence="1">
    <name type="scientific">mine drainage metagenome</name>
    <dbReference type="NCBI Taxonomy" id="410659"/>
    <lineage>
        <taxon>unclassified sequences</taxon>
        <taxon>metagenomes</taxon>
        <taxon>ecological metagenomes</taxon>
    </lineage>
</organism>
<evidence type="ECO:0008006" key="2">
    <source>
        <dbReference type="Google" id="ProtNLM"/>
    </source>
</evidence>
<dbReference type="AlphaFoldDB" id="A0A1J5PXE1"/>
<name>A0A1J5PXE1_9ZZZZ</name>
<proteinExistence type="predicted"/>
<accession>A0A1J5PXE1</accession>
<dbReference type="InterPro" id="IPR011200">
    <property type="entry name" value="UCP012608"/>
</dbReference>
<dbReference type="EMBL" id="MLJW01001951">
    <property type="protein sequence ID" value="OIQ76153.1"/>
    <property type="molecule type" value="Genomic_DNA"/>
</dbReference>
<gene>
    <name evidence="1" type="ORF">GALL_421680</name>
</gene>
<reference evidence="1" key="1">
    <citation type="submission" date="2016-10" db="EMBL/GenBank/DDBJ databases">
        <title>Sequence of Gallionella enrichment culture.</title>
        <authorList>
            <person name="Poehlein A."/>
            <person name="Muehling M."/>
            <person name="Daniel R."/>
        </authorList>
    </citation>
    <scope>NUCLEOTIDE SEQUENCE</scope>
</reference>
<comment type="caution">
    <text evidence="1">The sequence shown here is derived from an EMBL/GenBank/DDBJ whole genome shotgun (WGS) entry which is preliminary data.</text>
</comment>